<organism evidence="1 2">
    <name type="scientific">Phaseolus angularis</name>
    <name type="common">Azuki bean</name>
    <name type="synonym">Vigna angularis</name>
    <dbReference type="NCBI Taxonomy" id="3914"/>
    <lineage>
        <taxon>Eukaryota</taxon>
        <taxon>Viridiplantae</taxon>
        <taxon>Streptophyta</taxon>
        <taxon>Embryophyta</taxon>
        <taxon>Tracheophyta</taxon>
        <taxon>Spermatophyta</taxon>
        <taxon>Magnoliopsida</taxon>
        <taxon>eudicotyledons</taxon>
        <taxon>Gunneridae</taxon>
        <taxon>Pentapetalae</taxon>
        <taxon>rosids</taxon>
        <taxon>fabids</taxon>
        <taxon>Fabales</taxon>
        <taxon>Fabaceae</taxon>
        <taxon>Papilionoideae</taxon>
        <taxon>50 kb inversion clade</taxon>
        <taxon>NPAAA clade</taxon>
        <taxon>indigoferoid/millettioid clade</taxon>
        <taxon>Phaseoleae</taxon>
        <taxon>Vigna</taxon>
    </lineage>
</organism>
<dbReference type="InterPro" id="IPR012337">
    <property type="entry name" value="RNaseH-like_sf"/>
</dbReference>
<dbReference type="AlphaFoldDB" id="A0A0L9UXC7"/>
<evidence type="ECO:0000313" key="2">
    <source>
        <dbReference type="Proteomes" id="UP000053144"/>
    </source>
</evidence>
<dbReference type="PANTHER" id="PTHR37984">
    <property type="entry name" value="PROTEIN CBG26694"/>
    <property type="match status" value="1"/>
</dbReference>
<dbReference type="Gramene" id="KOM47232">
    <property type="protein sequence ID" value="KOM47232"/>
    <property type="gene ID" value="LR48_Vigan07g093600"/>
</dbReference>
<dbReference type="SUPFAM" id="SSF53098">
    <property type="entry name" value="Ribonuclease H-like"/>
    <property type="match status" value="1"/>
</dbReference>
<dbReference type="InterPro" id="IPR050951">
    <property type="entry name" value="Retrovirus_Pol_polyprotein"/>
</dbReference>
<dbReference type="PANTHER" id="PTHR37984:SF5">
    <property type="entry name" value="PROTEIN NYNRIN-LIKE"/>
    <property type="match status" value="1"/>
</dbReference>
<evidence type="ECO:0008006" key="3">
    <source>
        <dbReference type="Google" id="ProtNLM"/>
    </source>
</evidence>
<name>A0A0L9UXC7_PHAAN</name>
<proteinExistence type="predicted"/>
<sequence length="140" mass="16577">MSTSYHPETDGQTEVMNRVLEGYLRCFCSEHPKSWNLILPWAEYWYNTSYQGAAKSTLFEVVYGRTPPALTRFVPGETLVEPVAQELQTRDEALQQLRFHLTRAQDLMIKQANRKRRQVTIRVDDWVYLKIRPQDKLRCR</sequence>
<reference evidence="2" key="1">
    <citation type="journal article" date="2015" name="Proc. Natl. Acad. Sci. U.S.A.">
        <title>Genome sequencing of adzuki bean (Vigna angularis) provides insight into high starch and low fat accumulation and domestication.</title>
        <authorList>
            <person name="Yang K."/>
            <person name="Tian Z."/>
            <person name="Chen C."/>
            <person name="Luo L."/>
            <person name="Zhao B."/>
            <person name="Wang Z."/>
            <person name="Yu L."/>
            <person name="Li Y."/>
            <person name="Sun Y."/>
            <person name="Li W."/>
            <person name="Chen Y."/>
            <person name="Li Y."/>
            <person name="Zhang Y."/>
            <person name="Ai D."/>
            <person name="Zhao J."/>
            <person name="Shang C."/>
            <person name="Ma Y."/>
            <person name="Wu B."/>
            <person name="Wang M."/>
            <person name="Gao L."/>
            <person name="Sun D."/>
            <person name="Zhang P."/>
            <person name="Guo F."/>
            <person name="Wang W."/>
            <person name="Li Y."/>
            <person name="Wang J."/>
            <person name="Varshney R.K."/>
            <person name="Wang J."/>
            <person name="Ling H.Q."/>
            <person name="Wan P."/>
        </authorList>
    </citation>
    <scope>NUCLEOTIDE SEQUENCE</scope>
    <source>
        <strain evidence="2">cv. Jingnong 6</strain>
    </source>
</reference>
<dbReference type="EMBL" id="CM003377">
    <property type="protein sequence ID" value="KOM47232.1"/>
    <property type="molecule type" value="Genomic_DNA"/>
</dbReference>
<dbReference type="OMA" id="WAMHTEL"/>
<dbReference type="GO" id="GO:0003676">
    <property type="term" value="F:nucleic acid binding"/>
    <property type="evidence" value="ECO:0007669"/>
    <property type="project" value="InterPro"/>
</dbReference>
<dbReference type="Proteomes" id="UP000053144">
    <property type="component" value="Chromosome 7"/>
</dbReference>
<accession>A0A0L9UXC7</accession>
<protein>
    <recommendedName>
        <fullName evidence="3">Integrase catalytic domain-containing protein</fullName>
    </recommendedName>
</protein>
<dbReference type="STRING" id="3914.A0A0L9UXC7"/>
<evidence type="ECO:0000313" key="1">
    <source>
        <dbReference type="EMBL" id="KOM47232.1"/>
    </source>
</evidence>
<dbReference type="Gene3D" id="3.30.420.10">
    <property type="entry name" value="Ribonuclease H-like superfamily/Ribonuclease H"/>
    <property type="match status" value="1"/>
</dbReference>
<dbReference type="InterPro" id="IPR036397">
    <property type="entry name" value="RNaseH_sf"/>
</dbReference>
<gene>
    <name evidence="1" type="ORF">LR48_Vigan07g093600</name>
</gene>